<dbReference type="AlphaFoldDB" id="A0A7Z7QQK0"/>
<dbReference type="SUPFAM" id="SSF52540">
    <property type="entry name" value="P-loop containing nucleoside triphosphate hydrolases"/>
    <property type="match status" value="1"/>
</dbReference>
<dbReference type="EMBL" id="POVK01000047">
    <property type="protein sequence ID" value="NHA34981.1"/>
    <property type="molecule type" value="Genomic_DNA"/>
</dbReference>
<reference evidence="5 8" key="3">
    <citation type="submission" date="2020-11" db="EMBL/GenBank/DDBJ databases">
        <authorList>
            <consortium name="Pathogen Informatics"/>
        </authorList>
    </citation>
    <scope>NUCLEOTIDE SEQUENCE [LARGE SCALE GENOMIC DNA]</scope>
    <source>
        <strain evidence="5 8">NCTC12218</strain>
    </source>
</reference>
<keyword evidence="1" id="KW-0813">Transport</keyword>
<evidence type="ECO:0000256" key="3">
    <source>
        <dbReference type="ARBA" id="ARBA00022840"/>
    </source>
</evidence>
<dbReference type="GO" id="GO:0005524">
    <property type="term" value="F:ATP binding"/>
    <property type="evidence" value="ECO:0007669"/>
    <property type="project" value="UniProtKB-KW"/>
</dbReference>
<evidence type="ECO:0000256" key="1">
    <source>
        <dbReference type="ARBA" id="ARBA00022448"/>
    </source>
</evidence>
<dbReference type="InterPro" id="IPR027417">
    <property type="entry name" value="P-loop_NTPase"/>
</dbReference>
<dbReference type="InterPro" id="IPR003593">
    <property type="entry name" value="AAA+_ATPase"/>
</dbReference>
<evidence type="ECO:0000313" key="5">
    <source>
        <dbReference type="EMBL" id="CAD7360240.1"/>
    </source>
</evidence>
<dbReference type="Gene3D" id="3.40.50.300">
    <property type="entry name" value="P-loop containing nucleotide triphosphate hydrolases"/>
    <property type="match status" value="1"/>
</dbReference>
<evidence type="ECO:0000259" key="4">
    <source>
        <dbReference type="PROSITE" id="PS50893"/>
    </source>
</evidence>
<keyword evidence="2" id="KW-0547">Nucleotide-binding</keyword>
<reference evidence="7" key="2">
    <citation type="submission" date="2018-06" db="EMBL/GenBank/DDBJ databases">
        <authorList>
            <consortium name="Pathogen Informatics"/>
            <person name="Doyle S."/>
        </authorList>
    </citation>
    <scope>NUCLEOTIDE SEQUENCE [LARGE SCALE GENOMIC DNA]</scope>
    <source>
        <strain evidence="7">NCTC12218</strain>
    </source>
</reference>
<keyword evidence="3 7" id="KW-0067">ATP-binding</keyword>
<gene>
    <name evidence="7" type="primary">ybbL_1</name>
    <name evidence="6" type="ORF">C1O36_10955</name>
    <name evidence="7" type="ORF">NCTC12218_01907</name>
</gene>
<evidence type="ECO:0000256" key="2">
    <source>
        <dbReference type="ARBA" id="ARBA00022741"/>
    </source>
</evidence>
<dbReference type="RefSeq" id="WP_016424693.1">
    <property type="nucleotide sequence ID" value="NZ_CABKRV010000001.1"/>
</dbReference>
<dbReference type="EMBL" id="UHEF01000001">
    <property type="protein sequence ID" value="SUM89666.1"/>
    <property type="molecule type" value="Genomic_DNA"/>
</dbReference>
<evidence type="ECO:0000313" key="8">
    <source>
        <dbReference type="Proteomes" id="UP000264146"/>
    </source>
</evidence>
<keyword evidence="9" id="KW-1185">Reference proteome</keyword>
<dbReference type="PROSITE" id="PS50893">
    <property type="entry name" value="ABC_TRANSPORTER_2"/>
    <property type="match status" value="1"/>
</dbReference>
<dbReference type="Pfam" id="PF00005">
    <property type="entry name" value="ABC_tran"/>
    <property type="match status" value="1"/>
</dbReference>
<evidence type="ECO:0000313" key="7">
    <source>
        <dbReference type="EMBL" id="SUM89666.1"/>
    </source>
</evidence>
<organism evidence="7">
    <name type="scientific">Staphylococcus schleiferi</name>
    <dbReference type="NCBI Taxonomy" id="1295"/>
    <lineage>
        <taxon>Bacteria</taxon>
        <taxon>Bacillati</taxon>
        <taxon>Bacillota</taxon>
        <taxon>Bacilli</taxon>
        <taxon>Bacillales</taxon>
        <taxon>Staphylococcaceae</taxon>
        <taxon>Staphylococcus</taxon>
    </lineage>
</organism>
<dbReference type="InterPro" id="IPR017871">
    <property type="entry name" value="ABC_transporter-like_CS"/>
</dbReference>
<dbReference type="Proteomes" id="UP000264146">
    <property type="component" value="Chromosome"/>
</dbReference>
<protein>
    <submittedName>
        <fullName evidence="6 7">ABC transporter ATP-binding protein</fullName>
    </submittedName>
</protein>
<proteinExistence type="predicted"/>
<name>A0A7Z7QQK0_STASC</name>
<dbReference type="GeneID" id="93790503"/>
<dbReference type="SMART" id="SM00382">
    <property type="entry name" value="AAA"/>
    <property type="match status" value="1"/>
</dbReference>
<accession>A0A7Z7QQK0</accession>
<evidence type="ECO:0000313" key="9">
    <source>
        <dbReference type="Proteomes" id="UP000572988"/>
    </source>
</evidence>
<evidence type="ECO:0000313" key="6">
    <source>
        <dbReference type="EMBL" id="NHA34981.1"/>
    </source>
</evidence>
<dbReference type="GO" id="GO:0016887">
    <property type="term" value="F:ATP hydrolysis activity"/>
    <property type="evidence" value="ECO:0007669"/>
    <property type="project" value="InterPro"/>
</dbReference>
<dbReference type="PROSITE" id="PS00211">
    <property type="entry name" value="ABC_TRANSPORTER_1"/>
    <property type="match status" value="1"/>
</dbReference>
<dbReference type="PANTHER" id="PTHR43423">
    <property type="entry name" value="ABC TRANSPORTER I FAMILY MEMBER 17"/>
    <property type="match status" value="1"/>
</dbReference>
<sequence length="214" mass="24427">MLDVKNVSYCIDDQRILDHVSFRVDQGEAIAVVGPSGSGKSTLLRIVADLISPTEGTIQFKNELYETYEPEALRQKISYLPQSVELFGDTIRDNLIFPSHARKEGFDKSRAKYLLDAMGLKKYKLSDSVHHMSGGEKQRVTIARQLMFKPDLLLLDEATSALDDINSKKIEKFIFDLVKEGMSVMWITHNTEQSHRHFHRQLEITNGTITKEEQ</sequence>
<dbReference type="EMBL" id="LR962863">
    <property type="protein sequence ID" value="CAD7360240.1"/>
    <property type="molecule type" value="Genomic_DNA"/>
</dbReference>
<dbReference type="Proteomes" id="UP000572988">
    <property type="component" value="Unassembled WGS sequence"/>
</dbReference>
<dbReference type="PANTHER" id="PTHR43423:SF1">
    <property type="entry name" value="ABC TRANSPORTER I FAMILY MEMBER 17"/>
    <property type="match status" value="1"/>
</dbReference>
<dbReference type="InterPro" id="IPR003439">
    <property type="entry name" value="ABC_transporter-like_ATP-bd"/>
</dbReference>
<reference evidence="6 9" key="1">
    <citation type="submission" date="2018-01" db="EMBL/GenBank/DDBJ databases">
        <title>Complete genome sequence of Staphylococcus Scheliferi isolated from human.</title>
        <authorList>
            <person name="Abouelkhair M.A."/>
            <person name="Bemis D.A."/>
            <person name="Kania S.A."/>
        </authorList>
    </citation>
    <scope>NUCLEOTIDE SEQUENCE [LARGE SCALE GENOMIC DNA]</scope>
    <source>
        <strain evidence="6 9">ATCC 43808</strain>
    </source>
</reference>
<feature type="domain" description="ABC transporter" evidence="4">
    <location>
        <begin position="2"/>
        <end position="214"/>
    </location>
</feature>